<feature type="signal peptide" evidence="1">
    <location>
        <begin position="1"/>
        <end position="18"/>
    </location>
</feature>
<feature type="chain" id="PRO_5045104849" evidence="1">
    <location>
        <begin position="19"/>
        <end position="267"/>
    </location>
</feature>
<comment type="caution">
    <text evidence="2">The sequence shown here is derived from an EMBL/GenBank/DDBJ whole genome shotgun (WGS) entry which is preliminary data.</text>
</comment>
<dbReference type="Proteomes" id="UP001597548">
    <property type="component" value="Unassembled WGS sequence"/>
</dbReference>
<dbReference type="RefSeq" id="WP_194509810.1">
    <property type="nucleotide sequence ID" value="NZ_JADILU010000010.1"/>
</dbReference>
<name>A0ABW5ZQI5_9FLAO</name>
<organism evidence="2 3">
    <name type="scientific">Psychroserpens luteus</name>
    <dbReference type="NCBI Taxonomy" id="1434066"/>
    <lineage>
        <taxon>Bacteria</taxon>
        <taxon>Pseudomonadati</taxon>
        <taxon>Bacteroidota</taxon>
        <taxon>Flavobacteriia</taxon>
        <taxon>Flavobacteriales</taxon>
        <taxon>Flavobacteriaceae</taxon>
        <taxon>Psychroserpens</taxon>
    </lineage>
</organism>
<evidence type="ECO:0000313" key="3">
    <source>
        <dbReference type="Proteomes" id="UP001597548"/>
    </source>
</evidence>
<sequence length="267" mass="30678">MKLASLLLIVLLVFTSCKDNKTSEKVESIDYSKENLDVTTSTYPESITTVFDAHGGVDAWKKMNTLKFTMPKETGDEITTVDLHNRYSIIEMPQHSLGYDGKEIWLQKKDTTSYKGNPKFYYNLMFYFYSMPFVLADDGINYEDVEPLSFEGKEYSGIKITYESGVGESSDDEYILYYDPTTGEMTWLAYTVTFFTSEKAKEFHFIKYSDWQTVNGIKLPKTLTWYNYENNVPTTKRNDVDFTNVILTKDSKGVSAFSKPANAEIVK</sequence>
<proteinExistence type="predicted"/>
<dbReference type="InterPro" id="IPR045444">
    <property type="entry name" value="DUF6503"/>
</dbReference>
<keyword evidence="1" id="KW-0732">Signal</keyword>
<accession>A0ABW5ZQI5</accession>
<gene>
    <name evidence="2" type="ORF">ACFS29_01575</name>
</gene>
<evidence type="ECO:0000313" key="2">
    <source>
        <dbReference type="EMBL" id="MFD2914313.1"/>
    </source>
</evidence>
<dbReference type="PROSITE" id="PS51257">
    <property type="entry name" value="PROKAR_LIPOPROTEIN"/>
    <property type="match status" value="1"/>
</dbReference>
<reference evidence="3" key="1">
    <citation type="journal article" date="2019" name="Int. J. Syst. Evol. Microbiol.">
        <title>The Global Catalogue of Microorganisms (GCM) 10K type strain sequencing project: providing services to taxonomists for standard genome sequencing and annotation.</title>
        <authorList>
            <consortium name="The Broad Institute Genomics Platform"/>
            <consortium name="The Broad Institute Genome Sequencing Center for Infectious Disease"/>
            <person name="Wu L."/>
            <person name="Ma J."/>
        </authorList>
    </citation>
    <scope>NUCLEOTIDE SEQUENCE [LARGE SCALE GENOMIC DNA]</scope>
    <source>
        <strain evidence="3">KCTC 32514</strain>
    </source>
</reference>
<protein>
    <submittedName>
        <fullName evidence="2">DUF6503 family protein</fullName>
    </submittedName>
</protein>
<evidence type="ECO:0000256" key="1">
    <source>
        <dbReference type="SAM" id="SignalP"/>
    </source>
</evidence>
<dbReference type="EMBL" id="JBHUOS010000001">
    <property type="protein sequence ID" value="MFD2914313.1"/>
    <property type="molecule type" value="Genomic_DNA"/>
</dbReference>
<keyword evidence="3" id="KW-1185">Reference proteome</keyword>
<dbReference type="Pfam" id="PF20113">
    <property type="entry name" value="DUF6503"/>
    <property type="match status" value="1"/>
</dbReference>